<proteinExistence type="predicted"/>
<name>A0A165EMH2_9APHY</name>
<keyword evidence="1" id="KW-0732">Signal</keyword>
<organism evidence="2 3">
    <name type="scientific">Laetiporus sulphureus 93-53</name>
    <dbReference type="NCBI Taxonomy" id="1314785"/>
    <lineage>
        <taxon>Eukaryota</taxon>
        <taxon>Fungi</taxon>
        <taxon>Dikarya</taxon>
        <taxon>Basidiomycota</taxon>
        <taxon>Agaricomycotina</taxon>
        <taxon>Agaricomycetes</taxon>
        <taxon>Polyporales</taxon>
        <taxon>Laetiporus</taxon>
    </lineage>
</organism>
<dbReference type="RefSeq" id="XP_040765110.1">
    <property type="nucleotide sequence ID" value="XM_040908703.1"/>
</dbReference>
<dbReference type="AlphaFoldDB" id="A0A165EMH2"/>
<feature type="signal peptide" evidence="1">
    <location>
        <begin position="1"/>
        <end position="22"/>
    </location>
</feature>
<protein>
    <recommendedName>
        <fullName evidence="4">Secreted protein</fullName>
    </recommendedName>
</protein>
<feature type="chain" id="PRO_5007857298" description="Secreted protein" evidence="1">
    <location>
        <begin position="23"/>
        <end position="109"/>
    </location>
</feature>
<dbReference type="EMBL" id="KV427619">
    <property type="protein sequence ID" value="KZT07370.1"/>
    <property type="molecule type" value="Genomic_DNA"/>
</dbReference>
<accession>A0A165EMH2</accession>
<evidence type="ECO:0008006" key="4">
    <source>
        <dbReference type="Google" id="ProtNLM"/>
    </source>
</evidence>
<gene>
    <name evidence="2" type="ORF">LAESUDRAFT_724824</name>
</gene>
<evidence type="ECO:0000313" key="3">
    <source>
        <dbReference type="Proteomes" id="UP000076871"/>
    </source>
</evidence>
<evidence type="ECO:0000313" key="2">
    <source>
        <dbReference type="EMBL" id="KZT07370.1"/>
    </source>
</evidence>
<dbReference type="Proteomes" id="UP000076871">
    <property type="component" value="Unassembled WGS sequence"/>
</dbReference>
<sequence length="109" mass="12105">MRCLARLLVFTMCGWHWISVHLRVSSVCSWKYHAAGDLLSIGGSIMIRVSSTHCLTARTGSLSGSSVATTRETYPSPPSLFIPEAVWCDAMPLRRDIWTGSIPKMLRSH</sequence>
<dbReference type="GeneID" id="63825732"/>
<keyword evidence="3" id="KW-1185">Reference proteome</keyword>
<reference evidence="2 3" key="1">
    <citation type="journal article" date="2016" name="Mol. Biol. Evol.">
        <title>Comparative Genomics of Early-Diverging Mushroom-Forming Fungi Provides Insights into the Origins of Lignocellulose Decay Capabilities.</title>
        <authorList>
            <person name="Nagy L.G."/>
            <person name="Riley R."/>
            <person name="Tritt A."/>
            <person name="Adam C."/>
            <person name="Daum C."/>
            <person name="Floudas D."/>
            <person name="Sun H."/>
            <person name="Yadav J.S."/>
            <person name="Pangilinan J."/>
            <person name="Larsson K.H."/>
            <person name="Matsuura K."/>
            <person name="Barry K."/>
            <person name="Labutti K."/>
            <person name="Kuo R."/>
            <person name="Ohm R.A."/>
            <person name="Bhattacharya S.S."/>
            <person name="Shirouzu T."/>
            <person name="Yoshinaga Y."/>
            <person name="Martin F.M."/>
            <person name="Grigoriev I.V."/>
            <person name="Hibbett D.S."/>
        </authorList>
    </citation>
    <scope>NUCLEOTIDE SEQUENCE [LARGE SCALE GENOMIC DNA]</scope>
    <source>
        <strain evidence="2 3">93-53</strain>
    </source>
</reference>
<evidence type="ECO:0000256" key="1">
    <source>
        <dbReference type="SAM" id="SignalP"/>
    </source>
</evidence>
<dbReference type="InParanoid" id="A0A165EMH2"/>